<dbReference type="EMBL" id="WIGM01000882">
    <property type="protein sequence ID" value="KAF6809666.1"/>
    <property type="molecule type" value="Genomic_DNA"/>
</dbReference>
<evidence type="ECO:0000313" key="3">
    <source>
        <dbReference type="Proteomes" id="UP000639643"/>
    </source>
</evidence>
<dbReference type="InterPro" id="IPR031352">
    <property type="entry name" value="SesA"/>
</dbReference>
<feature type="domain" description="NACHT-NTPase and P-loop NTPases N-terminal" evidence="1">
    <location>
        <begin position="16"/>
        <end position="124"/>
    </location>
</feature>
<gene>
    <name evidence="2" type="ORF">CMUS01_13640</name>
</gene>
<name>A0A8H6JBK9_9PEZI</name>
<sequence length="139" mass="14564">MDPVTALGAAAAAAQFTGVAIKTIKLIKDICSGVKDAPEAIKRHIRQLETLNDTAAKVRDNSALAADPATEAILKECTVTVDAVASLLDGVKSSDGDNLAKRGWKAVVGMSQEQDIGRLLDDLERSKASLLVHIATLNS</sequence>
<keyword evidence="3" id="KW-1185">Reference proteome</keyword>
<proteinExistence type="predicted"/>
<evidence type="ECO:0000259" key="1">
    <source>
        <dbReference type="Pfam" id="PF17107"/>
    </source>
</evidence>
<organism evidence="2 3">
    <name type="scientific">Colletotrichum musicola</name>
    <dbReference type="NCBI Taxonomy" id="2175873"/>
    <lineage>
        <taxon>Eukaryota</taxon>
        <taxon>Fungi</taxon>
        <taxon>Dikarya</taxon>
        <taxon>Ascomycota</taxon>
        <taxon>Pezizomycotina</taxon>
        <taxon>Sordariomycetes</taxon>
        <taxon>Hypocreomycetidae</taxon>
        <taxon>Glomerellales</taxon>
        <taxon>Glomerellaceae</taxon>
        <taxon>Colletotrichum</taxon>
        <taxon>Colletotrichum orchidearum species complex</taxon>
    </lineage>
</organism>
<comment type="caution">
    <text evidence="2">The sequence shown here is derived from an EMBL/GenBank/DDBJ whole genome shotgun (WGS) entry which is preliminary data.</text>
</comment>
<protein>
    <recommendedName>
        <fullName evidence="1">NACHT-NTPase and P-loop NTPases N-terminal domain-containing protein</fullName>
    </recommendedName>
</protein>
<dbReference type="AlphaFoldDB" id="A0A8H6JBK9"/>
<accession>A0A8H6JBK9</accession>
<evidence type="ECO:0000313" key="2">
    <source>
        <dbReference type="EMBL" id="KAF6809666.1"/>
    </source>
</evidence>
<dbReference type="Proteomes" id="UP000639643">
    <property type="component" value="Unassembled WGS sequence"/>
</dbReference>
<reference evidence="2" key="1">
    <citation type="journal article" date="2020" name="Phytopathology">
        <title>Genome Sequence Resources of Colletotrichum truncatum, C. plurivorum, C. musicola, and C. sojae: Four Species Pathogenic to Soybean (Glycine max).</title>
        <authorList>
            <person name="Rogerio F."/>
            <person name="Boufleur T.R."/>
            <person name="Ciampi-Guillardi M."/>
            <person name="Sukno S.A."/>
            <person name="Thon M.R."/>
            <person name="Massola Junior N.S."/>
            <person name="Baroncelli R."/>
        </authorList>
    </citation>
    <scope>NUCLEOTIDE SEQUENCE</scope>
    <source>
        <strain evidence="2">LFN0074</strain>
    </source>
</reference>
<dbReference type="Pfam" id="PF17107">
    <property type="entry name" value="SesA"/>
    <property type="match status" value="1"/>
</dbReference>